<dbReference type="InterPro" id="IPR015927">
    <property type="entry name" value="Peptidase_S24_S26A/B/C"/>
</dbReference>
<keyword evidence="2" id="KW-0238">DNA-binding</keyword>
<name>A0ABV1RHD3_9ALTE</name>
<dbReference type="RefSeq" id="WP_350401857.1">
    <property type="nucleotide sequence ID" value="NZ_JBELOE010000210.1"/>
</dbReference>
<evidence type="ECO:0000256" key="3">
    <source>
        <dbReference type="ARBA" id="ARBA00023163"/>
    </source>
</evidence>
<dbReference type="CDD" id="cd00093">
    <property type="entry name" value="HTH_XRE"/>
    <property type="match status" value="1"/>
</dbReference>
<dbReference type="SUPFAM" id="SSF47413">
    <property type="entry name" value="lambda repressor-like DNA-binding domains"/>
    <property type="match status" value="1"/>
</dbReference>
<accession>A0ABV1RHD3</accession>
<dbReference type="Pfam" id="PF00717">
    <property type="entry name" value="Peptidase_S24"/>
    <property type="match status" value="1"/>
</dbReference>
<organism evidence="5 6">
    <name type="scientific">Catenovulum sediminis</name>
    <dbReference type="NCBI Taxonomy" id="1740262"/>
    <lineage>
        <taxon>Bacteria</taxon>
        <taxon>Pseudomonadati</taxon>
        <taxon>Pseudomonadota</taxon>
        <taxon>Gammaproteobacteria</taxon>
        <taxon>Alteromonadales</taxon>
        <taxon>Alteromonadaceae</taxon>
        <taxon>Catenovulum</taxon>
    </lineage>
</organism>
<dbReference type="SMART" id="SM00530">
    <property type="entry name" value="HTH_XRE"/>
    <property type="match status" value="1"/>
</dbReference>
<comment type="caution">
    <text evidence="5">The sequence shown here is derived from an EMBL/GenBank/DDBJ whole genome shotgun (WGS) entry which is preliminary data.</text>
</comment>
<proteinExistence type="predicted"/>
<dbReference type="PROSITE" id="PS50943">
    <property type="entry name" value="HTH_CROC1"/>
    <property type="match status" value="1"/>
</dbReference>
<dbReference type="Proteomes" id="UP001467690">
    <property type="component" value="Unassembled WGS sequence"/>
</dbReference>
<dbReference type="Gene3D" id="1.10.260.40">
    <property type="entry name" value="lambda repressor-like DNA-binding domains"/>
    <property type="match status" value="1"/>
</dbReference>
<sequence>MKTLADRLIISRKKAGLTQVAFAKKLGISQASVALWERGNTEPKGGNLNLAAKILNVSVDWLLLGKESDAKKTTNSNNERSAVKGRFDTWDSKTPLDSDDVELPFFREVELSAGIGSEVVREDNGFKLRFSRSTLRRYGIDPANAACVQINGDSMEPILPDGSTVGVDSSKTQIVDGKMYAIDQAGLLRVKVLHRIPGGLRVRSFNSDEHPDEIYKGDELNDIRVIGKVFWSAAFHF</sequence>
<evidence type="ECO:0000313" key="6">
    <source>
        <dbReference type="Proteomes" id="UP001467690"/>
    </source>
</evidence>
<evidence type="ECO:0000256" key="2">
    <source>
        <dbReference type="ARBA" id="ARBA00023125"/>
    </source>
</evidence>
<dbReference type="PANTHER" id="PTHR40661:SF2">
    <property type="entry name" value="HTH-TYPE TRANSCRIPTIONAL REGULATOR PRTR"/>
    <property type="match status" value="1"/>
</dbReference>
<protein>
    <submittedName>
        <fullName evidence="5">Helix-turn-helix transcriptional regulator</fullName>
    </submittedName>
</protein>
<dbReference type="CDD" id="cd06529">
    <property type="entry name" value="S24_LexA-like"/>
    <property type="match status" value="1"/>
</dbReference>
<evidence type="ECO:0000256" key="1">
    <source>
        <dbReference type="ARBA" id="ARBA00023015"/>
    </source>
</evidence>
<evidence type="ECO:0000313" key="5">
    <source>
        <dbReference type="EMBL" id="MER2492340.1"/>
    </source>
</evidence>
<keyword evidence="1" id="KW-0805">Transcription regulation</keyword>
<dbReference type="Pfam" id="PF01381">
    <property type="entry name" value="HTH_3"/>
    <property type="match status" value="1"/>
</dbReference>
<keyword evidence="3" id="KW-0804">Transcription</keyword>
<dbReference type="InterPro" id="IPR010982">
    <property type="entry name" value="Lambda_DNA-bd_dom_sf"/>
</dbReference>
<reference evidence="5 6" key="1">
    <citation type="submission" date="2024-06" db="EMBL/GenBank/DDBJ databases">
        <authorList>
            <person name="Chen R.Y."/>
        </authorList>
    </citation>
    <scope>NUCLEOTIDE SEQUENCE [LARGE SCALE GENOMIC DNA]</scope>
    <source>
        <strain evidence="5 6">D2</strain>
    </source>
</reference>
<dbReference type="PANTHER" id="PTHR40661">
    <property type="match status" value="1"/>
</dbReference>
<feature type="domain" description="HTH cro/C1-type" evidence="4">
    <location>
        <begin position="8"/>
        <end position="62"/>
    </location>
</feature>
<dbReference type="SUPFAM" id="SSF51306">
    <property type="entry name" value="LexA/Signal peptidase"/>
    <property type="match status" value="1"/>
</dbReference>
<gene>
    <name evidence="5" type="ORF">ABS311_10665</name>
</gene>
<dbReference type="Gene3D" id="2.10.109.10">
    <property type="entry name" value="Umud Fragment, subunit A"/>
    <property type="match status" value="1"/>
</dbReference>
<evidence type="ECO:0000259" key="4">
    <source>
        <dbReference type="PROSITE" id="PS50943"/>
    </source>
</evidence>
<dbReference type="InterPro" id="IPR036286">
    <property type="entry name" value="LexA/Signal_pep-like_sf"/>
</dbReference>
<keyword evidence="6" id="KW-1185">Reference proteome</keyword>
<dbReference type="InterPro" id="IPR039418">
    <property type="entry name" value="LexA-like"/>
</dbReference>
<dbReference type="InterPro" id="IPR001387">
    <property type="entry name" value="Cro/C1-type_HTH"/>
</dbReference>
<dbReference type="EMBL" id="JBELOE010000210">
    <property type="protein sequence ID" value="MER2492340.1"/>
    <property type="molecule type" value="Genomic_DNA"/>
</dbReference>